<reference evidence="3" key="1">
    <citation type="submission" date="2016-11" db="UniProtKB">
        <authorList>
            <consortium name="WormBaseParasite"/>
        </authorList>
    </citation>
    <scope>IDENTIFICATION</scope>
</reference>
<evidence type="ECO:0000313" key="2">
    <source>
        <dbReference type="Proteomes" id="UP000095287"/>
    </source>
</evidence>
<dbReference type="Proteomes" id="UP000095287">
    <property type="component" value="Unplaced"/>
</dbReference>
<proteinExistence type="predicted"/>
<evidence type="ECO:0000256" key="1">
    <source>
        <dbReference type="SAM" id="Phobius"/>
    </source>
</evidence>
<dbReference type="WBParaSite" id="L893_g7512.t1">
    <property type="protein sequence ID" value="L893_g7512.t1"/>
    <property type="gene ID" value="L893_g7512"/>
</dbReference>
<sequence>MSSRGFSVSDPQYARPSEKCGSLRWSSQEVALVIMSFPLFVIVLAFAVFFIYLLLMIRMIIFGRYLPFATVRTGYVVAPTQR</sequence>
<keyword evidence="1" id="KW-0472">Membrane</keyword>
<keyword evidence="1" id="KW-1133">Transmembrane helix</keyword>
<name>A0A1I8AMJ1_9BILA</name>
<protein>
    <submittedName>
        <fullName evidence="3">Movement protein</fullName>
    </submittedName>
</protein>
<keyword evidence="1" id="KW-0812">Transmembrane</keyword>
<dbReference type="AlphaFoldDB" id="A0A1I8AMJ1"/>
<organism evidence="2 3">
    <name type="scientific">Steinernema glaseri</name>
    <dbReference type="NCBI Taxonomy" id="37863"/>
    <lineage>
        <taxon>Eukaryota</taxon>
        <taxon>Metazoa</taxon>
        <taxon>Ecdysozoa</taxon>
        <taxon>Nematoda</taxon>
        <taxon>Chromadorea</taxon>
        <taxon>Rhabditida</taxon>
        <taxon>Tylenchina</taxon>
        <taxon>Panagrolaimomorpha</taxon>
        <taxon>Strongyloidoidea</taxon>
        <taxon>Steinernematidae</taxon>
        <taxon>Steinernema</taxon>
    </lineage>
</organism>
<feature type="transmembrane region" description="Helical" evidence="1">
    <location>
        <begin position="31"/>
        <end position="55"/>
    </location>
</feature>
<keyword evidence="2" id="KW-1185">Reference proteome</keyword>
<accession>A0A1I8AMJ1</accession>
<evidence type="ECO:0000313" key="3">
    <source>
        <dbReference type="WBParaSite" id="L893_g7512.t1"/>
    </source>
</evidence>